<gene>
    <name evidence="18" type="ORF">KP509_05G014800</name>
</gene>
<keyword evidence="4" id="KW-0678">Repressor</keyword>
<dbReference type="Pfam" id="PF03031">
    <property type="entry name" value="NIF"/>
    <property type="match status" value="1"/>
</dbReference>
<keyword evidence="8" id="KW-0805">Transcription regulation</keyword>
<comment type="subunit">
    <text evidence="13">Interacts with RAP74.</text>
</comment>
<dbReference type="AlphaFoldDB" id="A0A8T2URW3"/>
<dbReference type="CDD" id="cd17729">
    <property type="entry name" value="BRCT_CTDP1"/>
    <property type="match status" value="1"/>
</dbReference>
<evidence type="ECO:0000256" key="1">
    <source>
        <dbReference type="ARBA" id="ARBA00001936"/>
    </source>
</evidence>
<evidence type="ECO:0000259" key="16">
    <source>
        <dbReference type="PROSITE" id="PS50172"/>
    </source>
</evidence>
<keyword evidence="7" id="KW-0694">RNA-binding</keyword>
<keyword evidence="10 14" id="KW-0539">Nucleus</keyword>
<keyword evidence="6 14" id="KW-0378">Hydrolase</keyword>
<comment type="caution">
    <text evidence="18">The sequence shown here is derived from an EMBL/GenBank/DDBJ whole genome shotgun (WGS) entry which is preliminary data.</text>
</comment>
<dbReference type="FunFam" id="3.40.50.1000:FF:000098">
    <property type="entry name" value="RNA polymerase II C-terminal domain phosphatase-like 3"/>
    <property type="match status" value="1"/>
</dbReference>
<organism evidence="18 19">
    <name type="scientific">Ceratopteris richardii</name>
    <name type="common">Triangle waterfern</name>
    <dbReference type="NCBI Taxonomy" id="49495"/>
    <lineage>
        <taxon>Eukaryota</taxon>
        <taxon>Viridiplantae</taxon>
        <taxon>Streptophyta</taxon>
        <taxon>Embryophyta</taxon>
        <taxon>Tracheophyta</taxon>
        <taxon>Polypodiopsida</taxon>
        <taxon>Polypodiidae</taxon>
        <taxon>Polypodiales</taxon>
        <taxon>Pteridineae</taxon>
        <taxon>Pteridaceae</taxon>
        <taxon>Parkerioideae</taxon>
        <taxon>Ceratopteris</taxon>
    </lineage>
</organism>
<dbReference type="Gene3D" id="3.40.50.1000">
    <property type="entry name" value="HAD superfamily/HAD-like"/>
    <property type="match status" value="1"/>
</dbReference>
<dbReference type="GO" id="GO:0005634">
    <property type="term" value="C:nucleus"/>
    <property type="evidence" value="ECO:0007669"/>
    <property type="project" value="UniProtKB-SubCell"/>
</dbReference>
<evidence type="ECO:0000259" key="17">
    <source>
        <dbReference type="PROSITE" id="PS50969"/>
    </source>
</evidence>
<evidence type="ECO:0000256" key="7">
    <source>
        <dbReference type="ARBA" id="ARBA00022884"/>
    </source>
</evidence>
<dbReference type="InterPro" id="IPR036420">
    <property type="entry name" value="BRCT_dom_sf"/>
</dbReference>
<evidence type="ECO:0000256" key="13">
    <source>
        <dbReference type="ARBA" id="ARBA00063107"/>
    </source>
</evidence>
<dbReference type="InterPro" id="IPR039189">
    <property type="entry name" value="Fcp1"/>
</dbReference>
<feature type="compositionally biased region" description="Polar residues" evidence="15">
    <location>
        <begin position="177"/>
        <end position="195"/>
    </location>
</feature>
<comment type="subcellular location">
    <subcellularLocation>
        <location evidence="3 14">Nucleus</location>
    </subcellularLocation>
</comment>
<dbReference type="PANTHER" id="PTHR23081">
    <property type="entry name" value="RNA POLYMERASE II CTD PHOSPHATASE"/>
    <property type="match status" value="1"/>
</dbReference>
<dbReference type="Proteomes" id="UP000825935">
    <property type="component" value="Chromosome 5"/>
</dbReference>
<evidence type="ECO:0000256" key="15">
    <source>
        <dbReference type="SAM" id="MobiDB-lite"/>
    </source>
</evidence>
<evidence type="ECO:0000256" key="6">
    <source>
        <dbReference type="ARBA" id="ARBA00022801"/>
    </source>
</evidence>
<dbReference type="InterPro" id="IPR001357">
    <property type="entry name" value="BRCT_dom"/>
</dbReference>
<dbReference type="InterPro" id="IPR036412">
    <property type="entry name" value="HAD-like_sf"/>
</dbReference>
<evidence type="ECO:0000256" key="9">
    <source>
        <dbReference type="ARBA" id="ARBA00023163"/>
    </source>
</evidence>
<keyword evidence="9" id="KW-0804">Transcription</keyword>
<evidence type="ECO:0000256" key="12">
    <source>
        <dbReference type="ARBA" id="ARBA00048336"/>
    </source>
</evidence>
<evidence type="ECO:0000256" key="3">
    <source>
        <dbReference type="ARBA" id="ARBA00004123"/>
    </source>
</evidence>
<dbReference type="Pfam" id="PF00533">
    <property type="entry name" value="BRCT"/>
    <property type="match status" value="1"/>
</dbReference>
<dbReference type="InterPro" id="IPR004274">
    <property type="entry name" value="FCP1_dom"/>
</dbReference>
<accession>A0A8T2URW3</accession>
<dbReference type="GO" id="GO:0046872">
    <property type="term" value="F:metal ion binding"/>
    <property type="evidence" value="ECO:0007669"/>
    <property type="project" value="UniProtKB-KW"/>
</dbReference>
<comment type="function">
    <text evidence="14">This promotes the activity of RNA polymerase II.</text>
</comment>
<evidence type="ECO:0000256" key="8">
    <source>
        <dbReference type="ARBA" id="ARBA00023015"/>
    </source>
</evidence>
<dbReference type="PROSITE" id="PS50969">
    <property type="entry name" value="FCP1"/>
    <property type="match status" value="1"/>
</dbReference>
<evidence type="ECO:0000313" key="19">
    <source>
        <dbReference type="Proteomes" id="UP000825935"/>
    </source>
</evidence>
<feature type="domain" description="FCP1 homology" evidence="17">
    <location>
        <begin position="590"/>
        <end position="774"/>
    </location>
</feature>
<dbReference type="GO" id="GO:0009651">
    <property type="term" value="P:response to salt stress"/>
    <property type="evidence" value="ECO:0007669"/>
    <property type="project" value="UniProtKB-ARBA"/>
</dbReference>
<keyword evidence="19" id="KW-1185">Reference proteome</keyword>
<evidence type="ECO:0000256" key="2">
    <source>
        <dbReference type="ARBA" id="ARBA00001946"/>
    </source>
</evidence>
<dbReference type="SMART" id="SM00577">
    <property type="entry name" value="CPDc"/>
    <property type="match status" value="1"/>
</dbReference>
<comment type="cofactor">
    <cofactor evidence="2">
        <name>Mg(2+)</name>
        <dbReference type="ChEBI" id="CHEBI:18420"/>
    </cofactor>
</comment>
<dbReference type="FunFam" id="3.40.50.10190:FF:000014">
    <property type="entry name" value="RNA polymerase II C-terminal domain phosphatase-like 3"/>
    <property type="match status" value="1"/>
</dbReference>
<dbReference type="OrthoDB" id="10249888at2759"/>
<dbReference type="CDD" id="cd07521">
    <property type="entry name" value="HAD_FCP1-like"/>
    <property type="match status" value="1"/>
</dbReference>
<dbReference type="EMBL" id="CM035410">
    <property type="protein sequence ID" value="KAH7436335.1"/>
    <property type="molecule type" value="Genomic_DNA"/>
</dbReference>
<dbReference type="EC" id="3.1.3.16" evidence="14"/>
<reference evidence="18" key="1">
    <citation type="submission" date="2021-08" db="EMBL/GenBank/DDBJ databases">
        <title>WGS assembly of Ceratopteris richardii.</title>
        <authorList>
            <person name="Marchant D.B."/>
            <person name="Chen G."/>
            <person name="Jenkins J."/>
            <person name="Shu S."/>
            <person name="Leebens-Mack J."/>
            <person name="Grimwood J."/>
            <person name="Schmutz J."/>
            <person name="Soltis P."/>
            <person name="Soltis D."/>
            <person name="Chen Z.-H."/>
        </authorList>
    </citation>
    <scope>NUCLEOTIDE SEQUENCE</scope>
    <source>
        <strain evidence="18">Whitten #5841</strain>
        <tissue evidence="18">Leaf</tissue>
    </source>
</reference>
<dbReference type="SUPFAM" id="SSF52113">
    <property type="entry name" value="BRCT domain"/>
    <property type="match status" value="1"/>
</dbReference>
<dbReference type="SUPFAM" id="SSF56784">
    <property type="entry name" value="HAD-like"/>
    <property type="match status" value="1"/>
</dbReference>
<dbReference type="NCBIfam" id="TIGR02250">
    <property type="entry name" value="FCP1_euk"/>
    <property type="match status" value="1"/>
</dbReference>
<dbReference type="PROSITE" id="PS50172">
    <property type="entry name" value="BRCT"/>
    <property type="match status" value="1"/>
</dbReference>
<dbReference type="GO" id="GO:0003723">
    <property type="term" value="F:RNA binding"/>
    <property type="evidence" value="ECO:0007669"/>
    <property type="project" value="UniProtKB-KW"/>
</dbReference>
<dbReference type="InterPro" id="IPR011947">
    <property type="entry name" value="FCP1_euk"/>
</dbReference>
<feature type="region of interest" description="Disordered" evidence="15">
    <location>
        <begin position="163"/>
        <end position="203"/>
    </location>
</feature>
<evidence type="ECO:0000256" key="5">
    <source>
        <dbReference type="ARBA" id="ARBA00022723"/>
    </source>
</evidence>
<evidence type="ECO:0000313" key="18">
    <source>
        <dbReference type="EMBL" id="KAH7436335.1"/>
    </source>
</evidence>
<evidence type="ECO:0000256" key="4">
    <source>
        <dbReference type="ARBA" id="ARBA00022491"/>
    </source>
</evidence>
<proteinExistence type="predicted"/>
<comment type="cofactor">
    <cofactor evidence="1">
        <name>Mn(2+)</name>
        <dbReference type="ChEBI" id="CHEBI:29035"/>
    </cofactor>
</comment>
<dbReference type="PANTHER" id="PTHR23081:SF2">
    <property type="entry name" value="RNA POLYMERASE II C-TERMINAL DOMAIN PHOSPHATASE-LIKE 3"/>
    <property type="match status" value="1"/>
</dbReference>
<dbReference type="Gene3D" id="3.40.50.10190">
    <property type="entry name" value="BRCT domain"/>
    <property type="match status" value="1"/>
</dbReference>
<keyword evidence="5" id="KW-0479">Metal-binding</keyword>
<evidence type="ECO:0000256" key="10">
    <source>
        <dbReference type="ARBA" id="ARBA00023242"/>
    </source>
</evidence>
<name>A0A8T2URW3_CERRI</name>
<dbReference type="GO" id="GO:0008420">
    <property type="term" value="F:RNA polymerase II CTD heptapeptide repeat phosphatase activity"/>
    <property type="evidence" value="ECO:0007669"/>
    <property type="project" value="UniProtKB-UniRule"/>
</dbReference>
<comment type="catalytic activity">
    <reaction evidence="12 14">
        <text>O-phospho-L-threonyl-[protein] + H2O = L-threonyl-[protein] + phosphate</text>
        <dbReference type="Rhea" id="RHEA:47004"/>
        <dbReference type="Rhea" id="RHEA-COMP:11060"/>
        <dbReference type="Rhea" id="RHEA-COMP:11605"/>
        <dbReference type="ChEBI" id="CHEBI:15377"/>
        <dbReference type="ChEBI" id="CHEBI:30013"/>
        <dbReference type="ChEBI" id="CHEBI:43474"/>
        <dbReference type="ChEBI" id="CHEBI:61977"/>
        <dbReference type="EC" id="3.1.3.16"/>
    </reaction>
</comment>
<dbReference type="SMART" id="SM00292">
    <property type="entry name" value="BRCT"/>
    <property type="match status" value="1"/>
</dbReference>
<sequence length="913" mass="102276">MRLSMNRHGVSQNHNPDFRQKRFLHFIGMNTMRQPSRSGLLGVAPSVHIARGLFPSLYHPPYIFKQANVIKRCHPVIEMLQACPPSDRNFMRLAPLKKTKHESKLISPCINKRFKFGKTRMSSFKVHDKVDGVKCAPEQTALKEKIVLTTADENMSLAEKLNEHDMETSPKDEDGNSPCTIMKENQTGNRGFSDSNSRETEAYELEEGEIPPGSQVLCNVDNDDLIHAGEISDMQNDIRGLDCLLNTGRSVNTSAVSDNLSSGVLVAPCLNDKQNVVLNTCCENDALLNEKVSLVSRKFIECEPLAEASNISQSVMEASKTQDKTSLDDSAGETCGILVTTNCLDISNGNTNSKGSLYPKDPYQETNLAKMQDNVGSHKLLFPTLESIEHGKDDLGIQDSRREFRTVTDRGNLAQKRKSGQLSLPDIIPKRFGTERDLKIKSHLSNDLMVQEAIDMEIDSNQTLNASEIIVMSDSHRNGPLQLIPSSGPSFGSDSLELSLRLNDGQEDSVHDNANSMGSSFVKSSGLGKSCEADNIFASDRKQDSRFYRFASREEMRSWEGLHLGGMSDDQCEVIFLERARRMNEQKNMLSARKLCLVLDLDHTLLNSAKFSDMSDNLNAALREMEMEVQRKSHNQPFKKDLISYPKMGMWTKLRPGVWDFLLRASELFELHVYTMGNRTYATEMAKLLDPTGALFAGRVISRGDDTETTNSSLMLRSKDLDGVLGLESAVIIIDDSEHVWPHHKHNLLVVERYMYFPSSRRQFGLPGPSLLEIGHDERASGGMLASVLKVIEKIHQSFFSNELLDEVDVRNVLMREKRNILAGCKILFSRVFPQDEAQPHLHPLWDLAEQFGATCTTTVDDDVTHVVALSRGTDKVKWALRTGKFCVSPSWLEASAVLYRRSNEKDFPVPPC</sequence>
<feature type="domain" description="BRCT" evidence="16">
    <location>
        <begin position="817"/>
        <end position="910"/>
    </location>
</feature>
<feature type="compositionally biased region" description="Basic and acidic residues" evidence="15">
    <location>
        <begin position="163"/>
        <end position="174"/>
    </location>
</feature>
<protein>
    <recommendedName>
        <fullName evidence="14">RNA polymerase II C-terminal domain phosphatase-like</fullName>
        <ecNumber evidence="14">3.1.3.16</ecNumber>
    </recommendedName>
</protein>
<evidence type="ECO:0000256" key="14">
    <source>
        <dbReference type="RuleBase" id="RU366066"/>
    </source>
</evidence>
<dbReference type="InterPro" id="IPR023214">
    <property type="entry name" value="HAD_sf"/>
</dbReference>
<evidence type="ECO:0000256" key="11">
    <source>
        <dbReference type="ARBA" id="ARBA00047761"/>
    </source>
</evidence>
<comment type="catalytic activity">
    <reaction evidence="11 14">
        <text>O-phospho-L-seryl-[protein] + H2O = L-seryl-[protein] + phosphate</text>
        <dbReference type="Rhea" id="RHEA:20629"/>
        <dbReference type="Rhea" id="RHEA-COMP:9863"/>
        <dbReference type="Rhea" id="RHEA-COMP:11604"/>
        <dbReference type="ChEBI" id="CHEBI:15377"/>
        <dbReference type="ChEBI" id="CHEBI:29999"/>
        <dbReference type="ChEBI" id="CHEBI:43474"/>
        <dbReference type="ChEBI" id="CHEBI:83421"/>
        <dbReference type="EC" id="3.1.3.16"/>
    </reaction>
</comment>